<reference evidence="1 2" key="1">
    <citation type="submission" date="2017-12" db="EMBL/GenBank/DDBJ databases">
        <authorList>
            <person name="Paulsen S."/>
            <person name="Gram L.K."/>
        </authorList>
    </citation>
    <scope>NUCLEOTIDE SEQUENCE [LARGE SCALE GENOMIC DNA]</scope>
    <source>
        <strain evidence="1 2">S1607</strain>
    </source>
</reference>
<name>A0AAQ2EVC6_PSEO7</name>
<proteinExistence type="predicted"/>
<protein>
    <submittedName>
        <fullName evidence="1">DUF523 domain-containing protein</fullName>
    </submittedName>
</protein>
<dbReference type="AlphaFoldDB" id="A0AAQ2EVC6"/>
<dbReference type="PANTHER" id="PTHR30087:SF1">
    <property type="entry name" value="HYPOTHETICAL CYTOSOLIC PROTEIN"/>
    <property type="match status" value="1"/>
</dbReference>
<evidence type="ECO:0000313" key="2">
    <source>
        <dbReference type="Proteomes" id="UP000305423"/>
    </source>
</evidence>
<dbReference type="PANTHER" id="PTHR30087">
    <property type="entry name" value="INNER MEMBRANE PROTEIN"/>
    <property type="match status" value="1"/>
</dbReference>
<gene>
    <name evidence="1" type="ORF">CWB74_07770</name>
</gene>
<dbReference type="EMBL" id="PNEL01000020">
    <property type="protein sequence ID" value="TMN78495.1"/>
    <property type="molecule type" value="Genomic_DNA"/>
</dbReference>
<dbReference type="Pfam" id="PF04463">
    <property type="entry name" value="2-thiour_desulf"/>
    <property type="match status" value="1"/>
</dbReference>
<dbReference type="Proteomes" id="UP000305423">
    <property type="component" value="Unassembled WGS sequence"/>
</dbReference>
<sequence>MFKILVSSCLLGYPVRYDASSQSLQDNTLQYWRQKNWVLPLCPEVSGGLPTPRPSAEIVDGKVLSKQGDDFTSAFELGAKKALAACLQHDIKFALLKESSPSCGSNLIYDGSHKGIKIVGQGLTASLLQQSGIQVFSETQLPALITAMAASRNR</sequence>
<dbReference type="RefSeq" id="WP_017219426.1">
    <property type="nucleotide sequence ID" value="NZ_JASGWW010000020.1"/>
</dbReference>
<dbReference type="InterPro" id="IPR007553">
    <property type="entry name" value="2-thiour_desulf"/>
</dbReference>
<evidence type="ECO:0000313" key="1">
    <source>
        <dbReference type="EMBL" id="TMN78495.1"/>
    </source>
</evidence>
<accession>A0AAQ2EVC6</accession>
<reference evidence="2" key="2">
    <citation type="submission" date="2019-06" db="EMBL/GenBank/DDBJ databases">
        <title>Co-occurence of chitin degradation, pigmentation and bioactivity in marine Pseudoalteromonas.</title>
        <authorList>
            <person name="Sonnenschein E.C."/>
            <person name="Bech P.K."/>
        </authorList>
    </citation>
    <scope>NUCLEOTIDE SEQUENCE [LARGE SCALE GENOMIC DNA]</scope>
    <source>
        <strain evidence="2">S1607</strain>
    </source>
</reference>
<comment type="caution">
    <text evidence="1">The sequence shown here is derived from an EMBL/GenBank/DDBJ whole genome shotgun (WGS) entry which is preliminary data.</text>
</comment>
<organism evidence="1 2">
    <name type="scientific">Pseudoalteromonas piscicida</name>
    <dbReference type="NCBI Taxonomy" id="43662"/>
    <lineage>
        <taxon>Bacteria</taxon>
        <taxon>Pseudomonadati</taxon>
        <taxon>Pseudomonadota</taxon>
        <taxon>Gammaproteobacteria</taxon>
        <taxon>Alteromonadales</taxon>
        <taxon>Pseudoalteromonadaceae</taxon>
        <taxon>Pseudoalteromonas</taxon>
    </lineage>
</organism>